<dbReference type="RefSeq" id="XP_008091231.1">
    <property type="nucleotide sequence ID" value="XM_008093040.1"/>
</dbReference>
<dbReference type="eggNOG" id="KOG1399">
    <property type="taxonomic scope" value="Eukaryota"/>
</dbReference>
<proteinExistence type="predicted"/>
<evidence type="ECO:0000256" key="2">
    <source>
        <dbReference type="ARBA" id="ARBA00022827"/>
    </source>
</evidence>
<gene>
    <name evidence="5" type="ORF">GLRG_01706</name>
</gene>
<dbReference type="InterPro" id="IPR050775">
    <property type="entry name" value="FAD-binding_Monooxygenases"/>
</dbReference>
<reference evidence="6" key="1">
    <citation type="journal article" date="2012" name="Nat. Genet.">
        <title>Lifestyle transitions in plant pathogenic Colletotrichum fungi deciphered by genome and transcriptome analyses.</title>
        <authorList>
            <person name="O'Connell R.J."/>
            <person name="Thon M.R."/>
            <person name="Hacquard S."/>
            <person name="Amyotte S.G."/>
            <person name="Kleemann J."/>
            <person name="Torres M.F."/>
            <person name="Damm U."/>
            <person name="Buiate E.A."/>
            <person name="Epstein L."/>
            <person name="Alkan N."/>
            <person name="Altmueller J."/>
            <person name="Alvarado-Balderrama L."/>
            <person name="Bauser C.A."/>
            <person name="Becker C."/>
            <person name="Birren B.W."/>
            <person name="Chen Z."/>
            <person name="Choi J."/>
            <person name="Crouch J.A."/>
            <person name="Duvick J.P."/>
            <person name="Farman M.A."/>
            <person name="Gan P."/>
            <person name="Heiman D."/>
            <person name="Henrissat B."/>
            <person name="Howard R.J."/>
            <person name="Kabbage M."/>
            <person name="Koch C."/>
            <person name="Kracher B."/>
            <person name="Kubo Y."/>
            <person name="Law A.D."/>
            <person name="Lebrun M.-H."/>
            <person name="Lee Y.-H."/>
            <person name="Miyara I."/>
            <person name="Moore N."/>
            <person name="Neumann U."/>
            <person name="Nordstroem K."/>
            <person name="Panaccione D.G."/>
            <person name="Panstruga R."/>
            <person name="Place M."/>
            <person name="Proctor R.H."/>
            <person name="Prusky D."/>
            <person name="Rech G."/>
            <person name="Reinhardt R."/>
            <person name="Rollins J.A."/>
            <person name="Rounsley S."/>
            <person name="Schardl C.L."/>
            <person name="Schwartz D.C."/>
            <person name="Shenoy N."/>
            <person name="Shirasu K."/>
            <person name="Sikhakolli U.R."/>
            <person name="Stueber K."/>
            <person name="Sukno S.A."/>
            <person name="Sweigard J.A."/>
            <person name="Takano Y."/>
            <person name="Takahara H."/>
            <person name="Trail F."/>
            <person name="van der Does H.C."/>
            <person name="Voll L.M."/>
            <person name="Will I."/>
            <person name="Young S."/>
            <person name="Zeng Q."/>
            <person name="Zhang J."/>
            <person name="Zhou S."/>
            <person name="Dickman M.B."/>
            <person name="Schulze-Lefert P."/>
            <person name="Ver Loren van Themaat E."/>
            <person name="Ma L.-J."/>
            <person name="Vaillancourt L.J."/>
        </authorList>
    </citation>
    <scope>NUCLEOTIDE SEQUENCE [LARGE SCALE GENOMIC DNA]</scope>
    <source>
        <strain evidence="6">M1.001 / M2 / FGSC 10212</strain>
    </source>
</reference>
<dbReference type="SUPFAM" id="SSF51905">
    <property type="entry name" value="FAD/NAD(P)-binding domain"/>
    <property type="match status" value="1"/>
</dbReference>
<keyword evidence="5" id="KW-0503">Monooxygenase</keyword>
<keyword evidence="6" id="KW-1185">Reference proteome</keyword>
<dbReference type="InterPro" id="IPR036188">
    <property type="entry name" value="FAD/NAD-bd_sf"/>
</dbReference>
<keyword evidence="1" id="KW-0285">Flavoprotein</keyword>
<evidence type="ECO:0000256" key="1">
    <source>
        <dbReference type="ARBA" id="ARBA00022630"/>
    </source>
</evidence>
<evidence type="ECO:0000313" key="5">
    <source>
        <dbReference type="EMBL" id="EFQ27211.1"/>
    </source>
</evidence>
<sequence length="183" mass="20873">MEEAECLRLPGFSKVLSSSGDVYCANREENKLHSDFQADKICLRINDPDIAEKLIPKNHGFGSRQVPLESGYYEALNRSNVRLVDLTESPIEWITDKDIKKREEEFEFDIAFYATGFDAVTGSVKAVDFHRAGRTRLSDVWSEGIRTFFGMTVKGFPNMFMYHDNGTLQIFGNNPRIIEYAAK</sequence>
<dbReference type="OrthoDB" id="66881at2759"/>
<name>E3Q932_COLGM</name>
<keyword evidence="3" id="KW-0521">NADP</keyword>
<dbReference type="HOGENOM" id="CLU_1475064_0_0_1"/>
<dbReference type="Gene3D" id="3.50.50.60">
    <property type="entry name" value="FAD/NAD(P)-binding domain"/>
    <property type="match status" value="1"/>
</dbReference>
<keyword evidence="2" id="KW-0274">FAD</keyword>
<dbReference type="Proteomes" id="UP000008782">
    <property type="component" value="Unassembled WGS sequence"/>
</dbReference>
<protein>
    <submittedName>
        <fullName evidence="5">Phenylacetone monooxygenase</fullName>
    </submittedName>
</protein>
<dbReference type="GO" id="GO:0004497">
    <property type="term" value="F:monooxygenase activity"/>
    <property type="evidence" value="ECO:0007669"/>
    <property type="project" value="UniProtKB-KW"/>
</dbReference>
<dbReference type="VEuPathDB" id="FungiDB:GLRG_01706"/>
<dbReference type="STRING" id="645133.E3Q932"/>
<dbReference type="AlphaFoldDB" id="E3Q932"/>
<accession>E3Q932</accession>
<dbReference type="PANTHER" id="PTHR43098:SF5">
    <property type="entry name" value="DUAL-FUNCTIONAL MONOOXYGENASE_METHYLTRANSFERASE PSOF"/>
    <property type="match status" value="1"/>
</dbReference>
<dbReference type="PANTHER" id="PTHR43098">
    <property type="entry name" value="L-ORNITHINE N(5)-MONOOXYGENASE-RELATED"/>
    <property type="match status" value="1"/>
</dbReference>
<evidence type="ECO:0000256" key="4">
    <source>
        <dbReference type="ARBA" id="ARBA00023002"/>
    </source>
</evidence>
<keyword evidence="4" id="KW-0560">Oxidoreductase</keyword>
<organism evidence="6">
    <name type="scientific">Colletotrichum graminicola (strain M1.001 / M2 / FGSC 10212)</name>
    <name type="common">Maize anthracnose fungus</name>
    <name type="synonym">Glomerella graminicola</name>
    <dbReference type="NCBI Taxonomy" id="645133"/>
    <lineage>
        <taxon>Eukaryota</taxon>
        <taxon>Fungi</taxon>
        <taxon>Dikarya</taxon>
        <taxon>Ascomycota</taxon>
        <taxon>Pezizomycotina</taxon>
        <taxon>Sordariomycetes</taxon>
        <taxon>Hypocreomycetidae</taxon>
        <taxon>Glomerellales</taxon>
        <taxon>Glomerellaceae</taxon>
        <taxon>Colletotrichum</taxon>
        <taxon>Colletotrichum graminicola species complex</taxon>
    </lineage>
</organism>
<dbReference type="EMBL" id="GG697337">
    <property type="protein sequence ID" value="EFQ27211.1"/>
    <property type="molecule type" value="Genomic_DNA"/>
</dbReference>
<evidence type="ECO:0000256" key="3">
    <source>
        <dbReference type="ARBA" id="ARBA00022857"/>
    </source>
</evidence>
<evidence type="ECO:0000313" key="6">
    <source>
        <dbReference type="Proteomes" id="UP000008782"/>
    </source>
</evidence>
<dbReference type="GeneID" id="24407071"/>